<evidence type="ECO:0000313" key="2">
    <source>
        <dbReference type="Proteomes" id="UP001055879"/>
    </source>
</evidence>
<reference evidence="1 2" key="2">
    <citation type="journal article" date="2022" name="Mol. Ecol. Resour.">
        <title>The genomes of chicory, endive, great burdock and yacon provide insights into Asteraceae paleo-polyploidization history and plant inulin production.</title>
        <authorList>
            <person name="Fan W."/>
            <person name="Wang S."/>
            <person name="Wang H."/>
            <person name="Wang A."/>
            <person name="Jiang F."/>
            <person name="Liu H."/>
            <person name="Zhao H."/>
            <person name="Xu D."/>
            <person name="Zhang Y."/>
        </authorList>
    </citation>
    <scope>NUCLEOTIDE SEQUENCE [LARGE SCALE GENOMIC DNA]</scope>
    <source>
        <strain evidence="2">cv. Niubang</strain>
    </source>
</reference>
<gene>
    <name evidence="1" type="ORF">L6452_14214</name>
</gene>
<reference evidence="2" key="1">
    <citation type="journal article" date="2022" name="Mol. Ecol. Resour.">
        <title>The genomes of chicory, endive, great burdock and yacon provide insights into Asteraceae palaeo-polyploidization history and plant inulin production.</title>
        <authorList>
            <person name="Fan W."/>
            <person name="Wang S."/>
            <person name="Wang H."/>
            <person name="Wang A."/>
            <person name="Jiang F."/>
            <person name="Liu H."/>
            <person name="Zhao H."/>
            <person name="Xu D."/>
            <person name="Zhang Y."/>
        </authorList>
    </citation>
    <scope>NUCLEOTIDE SEQUENCE [LARGE SCALE GENOMIC DNA]</scope>
    <source>
        <strain evidence="2">cv. Niubang</strain>
    </source>
</reference>
<dbReference type="Proteomes" id="UP001055879">
    <property type="component" value="Linkage Group LG04"/>
</dbReference>
<proteinExistence type="predicted"/>
<dbReference type="EMBL" id="CM042050">
    <property type="protein sequence ID" value="KAI3734738.1"/>
    <property type="molecule type" value="Genomic_DNA"/>
</dbReference>
<name>A0ACB9CK90_ARCLA</name>
<evidence type="ECO:0000313" key="1">
    <source>
        <dbReference type="EMBL" id="KAI3734738.1"/>
    </source>
</evidence>
<accession>A0ACB9CK90</accession>
<sequence length="241" mass="27586">MEGWLYLIRSNRFGLQYTRKRYFILEENCLKSFKSKPTSDTQVFFIFTLYNTSNHNDSLKLGASCPEEAARWIHSLQDVAMEPGTNSKRRWQPFRLSDSKGTGRKHSVDWTSSAHADAMTSDVIAPLQWKIFGCKNGLRLFKEAKDSSSTERPAGDNPSIMAVGVIEGTSEAVFRTFMSLGLSRSEGMSRRDLLLRRYWRREDDGTYVILCHSVIHNKCPQQQGYVRAWLQSNVVGTWSVL</sequence>
<comment type="caution">
    <text evidence="1">The sequence shown here is derived from an EMBL/GenBank/DDBJ whole genome shotgun (WGS) entry which is preliminary data.</text>
</comment>
<keyword evidence="2" id="KW-1185">Reference proteome</keyword>
<protein>
    <submittedName>
        <fullName evidence="1">Uncharacterized protein</fullName>
    </submittedName>
</protein>
<organism evidence="1 2">
    <name type="scientific">Arctium lappa</name>
    <name type="common">Greater burdock</name>
    <name type="synonym">Lappa major</name>
    <dbReference type="NCBI Taxonomy" id="4217"/>
    <lineage>
        <taxon>Eukaryota</taxon>
        <taxon>Viridiplantae</taxon>
        <taxon>Streptophyta</taxon>
        <taxon>Embryophyta</taxon>
        <taxon>Tracheophyta</taxon>
        <taxon>Spermatophyta</taxon>
        <taxon>Magnoliopsida</taxon>
        <taxon>eudicotyledons</taxon>
        <taxon>Gunneridae</taxon>
        <taxon>Pentapetalae</taxon>
        <taxon>asterids</taxon>
        <taxon>campanulids</taxon>
        <taxon>Asterales</taxon>
        <taxon>Asteraceae</taxon>
        <taxon>Carduoideae</taxon>
        <taxon>Cardueae</taxon>
        <taxon>Arctiinae</taxon>
        <taxon>Arctium</taxon>
    </lineage>
</organism>